<dbReference type="EMBL" id="JANVFO010000007">
    <property type="protein sequence ID" value="KAJ3735932.1"/>
    <property type="molecule type" value="Genomic_DNA"/>
</dbReference>
<dbReference type="GO" id="GO:0046872">
    <property type="term" value="F:metal ion binding"/>
    <property type="evidence" value="ECO:0007669"/>
    <property type="project" value="UniProtKB-KW"/>
</dbReference>
<dbReference type="PANTHER" id="PTHR10209">
    <property type="entry name" value="OXIDOREDUCTASE, 2OG-FE II OXYGENASE FAMILY PROTEIN"/>
    <property type="match status" value="1"/>
</dbReference>
<evidence type="ECO:0000259" key="5">
    <source>
        <dbReference type="Pfam" id="PF03171"/>
    </source>
</evidence>
<keyword evidence="4" id="KW-0408">Iron</keyword>
<dbReference type="SUPFAM" id="SSF51197">
    <property type="entry name" value="Clavaminate synthase-like"/>
    <property type="match status" value="1"/>
</dbReference>
<evidence type="ECO:0000313" key="7">
    <source>
        <dbReference type="EMBL" id="KAJ3735932.1"/>
    </source>
</evidence>
<dbReference type="InterPro" id="IPR027443">
    <property type="entry name" value="IPNS-like_sf"/>
</dbReference>
<dbReference type="AlphaFoldDB" id="A0AA38N4D9"/>
<evidence type="ECO:0000256" key="1">
    <source>
        <dbReference type="ARBA" id="ARBA00008056"/>
    </source>
</evidence>
<feature type="domain" description="Non-haem dioxygenase N-terminal" evidence="6">
    <location>
        <begin position="17"/>
        <end position="66"/>
    </location>
</feature>
<evidence type="ECO:0000259" key="6">
    <source>
        <dbReference type="Pfam" id="PF14226"/>
    </source>
</evidence>
<dbReference type="Pfam" id="PF03171">
    <property type="entry name" value="2OG-FeII_Oxy"/>
    <property type="match status" value="1"/>
</dbReference>
<keyword evidence="3" id="KW-0560">Oxidoreductase</keyword>
<proteinExistence type="inferred from homology"/>
<comment type="similarity">
    <text evidence="1">Belongs to the iron/ascorbate-dependent oxidoreductase family.</text>
</comment>
<dbReference type="InterPro" id="IPR026992">
    <property type="entry name" value="DIOX_N"/>
</dbReference>
<evidence type="ECO:0000313" key="8">
    <source>
        <dbReference type="Proteomes" id="UP001176059"/>
    </source>
</evidence>
<dbReference type="PRINTS" id="PR00682">
    <property type="entry name" value="IPNSYNTHASE"/>
</dbReference>
<dbReference type="InterPro" id="IPR044861">
    <property type="entry name" value="IPNS-like_FE2OG_OXY"/>
</dbReference>
<evidence type="ECO:0000256" key="2">
    <source>
        <dbReference type="ARBA" id="ARBA00022723"/>
    </source>
</evidence>
<evidence type="ECO:0008006" key="9">
    <source>
        <dbReference type="Google" id="ProtNLM"/>
    </source>
</evidence>
<reference evidence="7" key="2">
    <citation type="journal article" date="2023" name="Proc. Natl. Acad. Sci. U.S.A.">
        <title>A global phylogenomic analysis of the shiitake genus Lentinula.</title>
        <authorList>
            <person name="Sierra-Patev S."/>
            <person name="Min B."/>
            <person name="Naranjo-Ortiz M."/>
            <person name="Looney B."/>
            <person name="Konkel Z."/>
            <person name="Slot J.C."/>
            <person name="Sakamoto Y."/>
            <person name="Steenwyk J.L."/>
            <person name="Rokas A."/>
            <person name="Carro J."/>
            <person name="Camarero S."/>
            <person name="Ferreira P."/>
            <person name="Molpeceres G."/>
            <person name="Ruiz-Duenas F.J."/>
            <person name="Serrano A."/>
            <person name="Henrissat B."/>
            <person name="Drula E."/>
            <person name="Hughes K.W."/>
            <person name="Mata J.L."/>
            <person name="Ishikawa N.K."/>
            <person name="Vargas-Isla R."/>
            <person name="Ushijima S."/>
            <person name="Smith C.A."/>
            <person name="Donoghue J."/>
            <person name="Ahrendt S."/>
            <person name="Andreopoulos W."/>
            <person name="He G."/>
            <person name="LaButti K."/>
            <person name="Lipzen A."/>
            <person name="Ng V."/>
            <person name="Riley R."/>
            <person name="Sandor L."/>
            <person name="Barry K."/>
            <person name="Martinez A.T."/>
            <person name="Xiao Y."/>
            <person name="Gibbons J.G."/>
            <person name="Terashima K."/>
            <person name="Grigoriev I.V."/>
            <person name="Hibbett D."/>
        </authorList>
    </citation>
    <scope>NUCLEOTIDE SEQUENCE</scope>
    <source>
        <strain evidence="7">ET3784</strain>
    </source>
</reference>
<evidence type="ECO:0000256" key="3">
    <source>
        <dbReference type="ARBA" id="ARBA00023002"/>
    </source>
</evidence>
<dbReference type="Proteomes" id="UP001176059">
    <property type="component" value="Unassembled WGS sequence"/>
</dbReference>
<comment type="caution">
    <text evidence="7">The sequence shown here is derived from an EMBL/GenBank/DDBJ whole genome shotgun (WGS) entry which is preliminary data.</text>
</comment>
<reference evidence="7" key="1">
    <citation type="submission" date="2022-08" db="EMBL/GenBank/DDBJ databases">
        <authorList>
            <consortium name="DOE Joint Genome Institute"/>
            <person name="Min B."/>
            <person name="Sierra-Patev S."/>
            <person name="Naranjo-Ortiz M."/>
            <person name="Looney B."/>
            <person name="Konkel Z."/>
            <person name="Slot J.C."/>
            <person name="Sakamoto Y."/>
            <person name="Steenwyk J.L."/>
            <person name="Rokas A."/>
            <person name="Carro J."/>
            <person name="Camarero S."/>
            <person name="Ferreira P."/>
            <person name="Molpeceres G."/>
            <person name="Ruiz-duenas F.J."/>
            <person name="Serrano A."/>
            <person name="Henrissat B."/>
            <person name="Drula E."/>
            <person name="Hughes K.W."/>
            <person name="Mata J.L."/>
            <person name="Ishikawa N.K."/>
            <person name="Vargas-Isla R."/>
            <person name="Ushijima S."/>
            <person name="Smith C.A."/>
            <person name="Ahrendt S."/>
            <person name="Andreopoulos W."/>
            <person name="He G."/>
            <person name="LaButti K."/>
            <person name="Lipzen A."/>
            <person name="Ng V."/>
            <person name="Riley R."/>
            <person name="Sandor L."/>
            <person name="Barry K."/>
            <person name="Martinez A.T."/>
            <person name="Xiao Y."/>
            <person name="Gibbons J.G."/>
            <person name="Terashima K."/>
            <person name="Hibbett D.S."/>
            <person name="Grigoriev I.V."/>
        </authorList>
    </citation>
    <scope>NUCLEOTIDE SEQUENCE</scope>
    <source>
        <strain evidence="7">ET3784</strain>
    </source>
</reference>
<gene>
    <name evidence="7" type="ORF">DFJ43DRAFT_1129883</name>
</gene>
<dbReference type="GO" id="GO:0016491">
    <property type="term" value="F:oxidoreductase activity"/>
    <property type="evidence" value="ECO:0007669"/>
    <property type="project" value="UniProtKB-KW"/>
</dbReference>
<feature type="domain" description="Isopenicillin N synthase-like Fe(2+) 2OG dioxygenase" evidence="5">
    <location>
        <begin position="214"/>
        <end position="284"/>
    </location>
</feature>
<dbReference type="PANTHER" id="PTHR10209:SF885">
    <property type="entry name" value="2OG-FE(II) OXYGENASE FAMILY, PUTATIVE (AFU_ORTHOLOGUE AFUA_2G00750)-RELATED"/>
    <property type="match status" value="1"/>
</dbReference>
<evidence type="ECO:0000256" key="4">
    <source>
        <dbReference type="ARBA" id="ARBA00023004"/>
    </source>
</evidence>
<dbReference type="Gene3D" id="2.60.120.330">
    <property type="entry name" value="B-lactam Antibiotic, Isopenicillin N Synthase, Chain"/>
    <property type="match status" value="1"/>
</dbReference>
<keyword evidence="8" id="KW-1185">Reference proteome</keyword>
<accession>A0AA38N4D9</accession>
<dbReference type="Pfam" id="PF14226">
    <property type="entry name" value="DIOX_N"/>
    <property type="match status" value="1"/>
</dbReference>
<name>A0AA38N4D9_9AGAR</name>
<protein>
    <recommendedName>
        <fullName evidence="9">Clavaminate synthase-like protein</fullName>
    </recommendedName>
</protein>
<organism evidence="7 8">
    <name type="scientific">Lentinula guzmanii</name>
    <dbReference type="NCBI Taxonomy" id="2804957"/>
    <lineage>
        <taxon>Eukaryota</taxon>
        <taxon>Fungi</taxon>
        <taxon>Dikarya</taxon>
        <taxon>Basidiomycota</taxon>
        <taxon>Agaricomycotina</taxon>
        <taxon>Agaricomycetes</taxon>
        <taxon>Agaricomycetidae</taxon>
        <taxon>Agaricales</taxon>
        <taxon>Marasmiineae</taxon>
        <taxon>Omphalotaceae</taxon>
        <taxon>Lentinula</taxon>
    </lineage>
</organism>
<sequence length="328" mass="36970">MSLIHSAAIAQSSFQTIPIINLSQISSNDPSIRRALAMEIRSACINVGFFYVANHGVPETLTEEFIDNKTTPNMMGYSALLSGNNDPKGGGDFQEGFEFTGEPFDSLDQTEISESSYSIGRNAWPSELPRFREAALRYYYAVVNLGKQLFPIFALALDLKEDYFDQKTNNAAALMRSIRYPPQEEVTDEHIIGIGSHTEYRVLATHELYPLSWECFTILWQEPGIQALQVLNSDKEWIDAPPIPGTFVIKLNSFENYVDGIFKSTVHRAINRSNIYRYSIPLFMGANWDAKLEPIPGCVSPDRPLQYEVITAGEYVKVKLADTYKQHS</sequence>
<keyword evidence="2" id="KW-0479">Metal-binding</keyword>